<protein>
    <recommendedName>
        <fullName evidence="5">Salivary secreted mucin 3</fullName>
    </recommendedName>
</protein>
<organism evidence="3 4">
    <name type="scientific">Anopheles dirus</name>
    <dbReference type="NCBI Taxonomy" id="7168"/>
    <lineage>
        <taxon>Eukaryota</taxon>
        <taxon>Metazoa</taxon>
        <taxon>Ecdysozoa</taxon>
        <taxon>Arthropoda</taxon>
        <taxon>Hexapoda</taxon>
        <taxon>Insecta</taxon>
        <taxon>Pterygota</taxon>
        <taxon>Neoptera</taxon>
        <taxon>Endopterygota</taxon>
        <taxon>Diptera</taxon>
        <taxon>Nematocera</taxon>
        <taxon>Culicoidea</taxon>
        <taxon>Culicidae</taxon>
        <taxon>Anophelinae</taxon>
        <taxon>Anopheles</taxon>
    </lineage>
</organism>
<feature type="region of interest" description="Disordered" evidence="1">
    <location>
        <begin position="183"/>
        <end position="271"/>
    </location>
</feature>
<feature type="compositionally biased region" description="Acidic residues" evidence="1">
    <location>
        <begin position="312"/>
        <end position="321"/>
    </location>
</feature>
<feature type="chain" id="PRO_5008129743" description="Salivary secreted mucin 3" evidence="2">
    <location>
        <begin position="22"/>
        <end position="526"/>
    </location>
</feature>
<reference evidence="4" key="1">
    <citation type="submission" date="2013-03" db="EMBL/GenBank/DDBJ databases">
        <title>The Genome Sequence of Anopheles dirus WRAIR2.</title>
        <authorList>
            <consortium name="The Broad Institute Genomics Platform"/>
            <person name="Neafsey D.E."/>
            <person name="Walton C."/>
            <person name="Walker B."/>
            <person name="Young S.K."/>
            <person name="Zeng Q."/>
            <person name="Gargeya S."/>
            <person name="Fitzgerald M."/>
            <person name="Haas B."/>
            <person name="Abouelleil A."/>
            <person name="Allen A.W."/>
            <person name="Alvarado L."/>
            <person name="Arachchi H.M."/>
            <person name="Berlin A.M."/>
            <person name="Chapman S.B."/>
            <person name="Gainer-Dewar J."/>
            <person name="Goldberg J."/>
            <person name="Griggs A."/>
            <person name="Gujja S."/>
            <person name="Hansen M."/>
            <person name="Howarth C."/>
            <person name="Imamovic A."/>
            <person name="Ireland A."/>
            <person name="Larimer J."/>
            <person name="McCowan C."/>
            <person name="Murphy C."/>
            <person name="Pearson M."/>
            <person name="Poon T.W."/>
            <person name="Priest M."/>
            <person name="Roberts A."/>
            <person name="Saif S."/>
            <person name="Shea T."/>
            <person name="Sisk P."/>
            <person name="Sykes S."/>
            <person name="Wortman J."/>
            <person name="Nusbaum C."/>
            <person name="Birren B."/>
        </authorList>
    </citation>
    <scope>NUCLEOTIDE SEQUENCE [LARGE SCALE GENOMIC DNA]</scope>
    <source>
        <strain evidence="4">WRAIR2</strain>
    </source>
</reference>
<reference evidence="3" key="2">
    <citation type="submission" date="2020-05" db="UniProtKB">
        <authorList>
            <consortium name="EnsemblMetazoa"/>
        </authorList>
    </citation>
    <scope>IDENTIFICATION</scope>
    <source>
        <strain evidence="3">WRAIR2</strain>
    </source>
</reference>
<evidence type="ECO:0000256" key="1">
    <source>
        <dbReference type="SAM" id="MobiDB-lite"/>
    </source>
</evidence>
<feature type="compositionally biased region" description="Basic and acidic residues" evidence="1">
    <location>
        <begin position="227"/>
        <end position="243"/>
    </location>
</feature>
<keyword evidence="2" id="KW-0732">Signal</keyword>
<evidence type="ECO:0000256" key="2">
    <source>
        <dbReference type="SAM" id="SignalP"/>
    </source>
</evidence>
<feature type="compositionally biased region" description="Basic and acidic residues" evidence="1">
    <location>
        <begin position="203"/>
        <end position="217"/>
    </location>
</feature>
<evidence type="ECO:0000313" key="3">
    <source>
        <dbReference type="EnsemblMetazoa" id="ADIR006055-PA"/>
    </source>
</evidence>
<feature type="signal peptide" evidence="2">
    <location>
        <begin position="1"/>
        <end position="21"/>
    </location>
</feature>
<evidence type="ECO:0000313" key="4">
    <source>
        <dbReference type="Proteomes" id="UP000075884"/>
    </source>
</evidence>
<evidence type="ECO:0008006" key="5">
    <source>
        <dbReference type="Google" id="ProtNLM"/>
    </source>
</evidence>
<dbReference type="VEuPathDB" id="VectorBase:ADIR006055"/>
<keyword evidence="4" id="KW-1185">Reference proteome</keyword>
<dbReference type="AlphaFoldDB" id="A0A182NEJ0"/>
<dbReference type="STRING" id="7168.A0A182NEJ0"/>
<proteinExistence type="predicted"/>
<accession>A0A182NEJ0</accession>
<dbReference type="EnsemblMetazoa" id="ADIR006055-RA">
    <property type="protein sequence ID" value="ADIR006055-PA"/>
    <property type="gene ID" value="ADIR006055"/>
</dbReference>
<feature type="region of interest" description="Disordered" evidence="1">
    <location>
        <begin position="290"/>
        <end position="343"/>
    </location>
</feature>
<dbReference type="Proteomes" id="UP000075884">
    <property type="component" value="Unassembled WGS sequence"/>
</dbReference>
<name>A0A182NEJ0_9DIPT</name>
<feature type="compositionally biased region" description="Basic and acidic residues" evidence="1">
    <location>
        <begin position="259"/>
        <end position="271"/>
    </location>
</feature>
<sequence>MGRFATSLLLVVALTVTATVAYPASYEKEKESDTSEDAEYIVVPLSHHRPTYYNRYPSSFEGFDGVVDTGDFEPVPARPIYFPSYNPFSWHLSGYLDDLLKRVRDRFAGSWNPFYGGDFVPSGPGVWPAEIPDDSSEDGITNSTSTVKIIDGHKVVINDTYYTKKTEFGTSIFKVRVIDVKPTEDGDDEATAPKAPTDGEVEVDNRNGADDEGEAGKEPAASTTVAPKRDTELETSDEDKTTADDDNLNTIDTSNVEIDEAKAKEAPVDKSELWSGLESFEAASRPLDQLVDGSPEMSLQRNRDNSELLDLSSEEEEDADDMAPRMPVSEEWPQQAKDDDRKRIIVSTNKYDDRFNANQERPAGDAPAGTLHDLSNDIAINFRLAADKSVTTNPNAVTFNPMNPPSVVVQRDPFPAVPASGFPNAAGPGAGFPNNGRPGAGAGFPNGAGRPMMGFPPQQPGIGAPGFPAPFPGFPGAVLPGGQYPVQPFPMQPHLFGVPAGVPNYGLAQTPQVPPFFFGNGQFGRP</sequence>